<keyword evidence="3 5" id="KW-1133">Transmembrane helix</keyword>
<protein>
    <recommendedName>
        <fullName evidence="8">WAT1-related protein</fullName>
    </recommendedName>
</protein>
<feature type="transmembrane region" description="Helical" evidence="5">
    <location>
        <begin position="133"/>
        <end position="153"/>
    </location>
</feature>
<evidence type="ECO:0000313" key="6">
    <source>
        <dbReference type="EMBL" id="RYR27749.1"/>
    </source>
</evidence>
<name>A0A445AMU5_ARAHY</name>
<comment type="caution">
    <text evidence="6">The sequence shown here is derived from an EMBL/GenBank/DDBJ whole genome shotgun (WGS) entry which is preliminary data.</text>
</comment>
<dbReference type="InterPro" id="IPR030184">
    <property type="entry name" value="WAT1-related"/>
</dbReference>
<proteinExistence type="predicted"/>
<evidence type="ECO:0000256" key="1">
    <source>
        <dbReference type="ARBA" id="ARBA00004141"/>
    </source>
</evidence>
<evidence type="ECO:0000256" key="5">
    <source>
        <dbReference type="SAM" id="Phobius"/>
    </source>
</evidence>
<dbReference type="GO" id="GO:0022857">
    <property type="term" value="F:transmembrane transporter activity"/>
    <property type="evidence" value="ECO:0007669"/>
    <property type="project" value="InterPro"/>
</dbReference>
<dbReference type="STRING" id="3818.A0A445AMU5"/>
<dbReference type="PANTHER" id="PTHR31218">
    <property type="entry name" value="WAT1-RELATED PROTEIN"/>
    <property type="match status" value="1"/>
</dbReference>
<dbReference type="EMBL" id="SDMP01000011">
    <property type="protein sequence ID" value="RYR27749.1"/>
    <property type="molecule type" value="Genomic_DNA"/>
</dbReference>
<dbReference type="AlphaFoldDB" id="A0A445AMU5"/>
<dbReference type="InterPro" id="IPR037185">
    <property type="entry name" value="EmrE-like"/>
</dbReference>
<evidence type="ECO:0008006" key="8">
    <source>
        <dbReference type="Google" id="ProtNLM"/>
    </source>
</evidence>
<keyword evidence="7" id="KW-1185">Reference proteome</keyword>
<dbReference type="SUPFAM" id="SSF103481">
    <property type="entry name" value="Multidrug resistance efflux transporter EmrE"/>
    <property type="match status" value="1"/>
</dbReference>
<keyword evidence="4 5" id="KW-0472">Membrane</keyword>
<feature type="transmembrane region" description="Helical" evidence="5">
    <location>
        <begin position="57"/>
        <end position="75"/>
    </location>
</feature>
<evidence type="ECO:0000256" key="2">
    <source>
        <dbReference type="ARBA" id="ARBA00022692"/>
    </source>
</evidence>
<evidence type="ECO:0000256" key="3">
    <source>
        <dbReference type="ARBA" id="ARBA00022989"/>
    </source>
</evidence>
<dbReference type="Proteomes" id="UP000289738">
    <property type="component" value="Chromosome B01"/>
</dbReference>
<organism evidence="6 7">
    <name type="scientific">Arachis hypogaea</name>
    <name type="common">Peanut</name>
    <dbReference type="NCBI Taxonomy" id="3818"/>
    <lineage>
        <taxon>Eukaryota</taxon>
        <taxon>Viridiplantae</taxon>
        <taxon>Streptophyta</taxon>
        <taxon>Embryophyta</taxon>
        <taxon>Tracheophyta</taxon>
        <taxon>Spermatophyta</taxon>
        <taxon>Magnoliopsida</taxon>
        <taxon>eudicotyledons</taxon>
        <taxon>Gunneridae</taxon>
        <taxon>Pentapetalae</taxon>
        <taxon>rosids</taxon>
        <taxon>fabids</taxon>
        <taxon>Fabales</taxon>
        <taxon>Fabaceae</taxon>
        <taxon>Papilionoideae</taxon>
        <taxon>50 kb inversion clade</taxon>
        <taxon>dalbergioids sensu lato</taxon>
        <taxon>Dalbergieae</taxon>
        <taxon>Pterocarpus clade</taxon>
        <taxon>Arachis</taxon>
    </lineage>
</organism>
<gene>
    <name evidence="6" type="ORF">Ahy_B01g051789</name>
</gene>
<feature type="transmembrane region" description="Helical" evidence="5">
    <location>
        <begin position="101"/>
        <end position="121"/>
    </location>
</feature>
<sequence>MLYGLASVTQYFFLLGIQYTSATFACAFINMVPVITFIMALLFGLESVNIKCKSGRAKILGTLVCIGGALLLTLYKGKPLFNYASATSIEKTGTSSSSGRWTIGVVALILGTLFWSSWYIVQLSISKRFPCQYSSTALMIFFGAIQAAFISLSIQHHDFSIWVLNGKLPIIAVLFFVSH</sequence>
<dbReference type="GO" id="GO:0016020">
    <property type="term" value="C:membrane"/>
    <property type="evidence" value="ECO:0007669"/>
    <property type="project" value="InterPro"/>
</dbReference>
<evidence type="ECO:0000256" key="4">
    <source>
        <dbReference type="ARBA" id="ARBA00023136"/>
    </source>
</evidence>
<comment type="subcellular location">
    <subcellularLocation>
        <location evidence="1">Membrane</location>
        <topology evidence="1">Multi-pass membrane protein</topology>
    </subcellularLocation>
</comment>
<keyword evidence="2 5" id="KW-0812">Transmembrane</keyword>
<evidence type="ECO:0000313" key="7">
    <source>
        <dbReference type="Proteomes" id="UP000289738"/>
    </source>
</evidence>
<accession>A0A445AMU5</accession>
<reference evidence="6 7" key="1">
    <citation type="submission" date="2019-01" db="EMBL/GenBank/DDBJ databases">
        <title>Sequencing of cultivated peanut Arachis hypogaea provides insights into genome evolution and oil improvement.</title>
        <authorList>
            <person name="Chen X."/>
        </authorList>
    </citation>
    <scope>NUCLEOTIDE SEQUENCE [LARGE SCALE GENOMIC DNA]</scope>
    <source>
        <strain evidence="7">cv. Fuhuasheng</strain>
        <tissue evidence="6">Leaves</tissue>
    </source>
</reference>
<feature type="transmembrane region" description="Helical" evidence="5">
    <location>
        <begin position="12"/>
        <end position="45"/>
    </location>
</feature>
<feature type="transmembrane region" description="Helical" evidence="5">
    <location>
        <begin position="159"/>
        <end position="177"/>
    </location>
</feature>